<dbReference type="RefSeq" id="WP_183556219.1">
    <property type="nucleotide sequence ID" value="NZ_JACHBX010000004.1"/>
</dbReference>
<dbReference type="EMBL" id="JACHBX010000004">
    <property type="protein sequence ID" value="MBB6135554.1"/>
    <property type="molecule type" value="Genomic_DNA"/>
</dbReference>
<proteinExistence type="predicted"/>
<dbReference type="InterPro" id="IPR049050">
    <property type="entry name" value="nSTAND3"/>
</dbReference>
<gene>
    <name evidence="2" type="ORF">HD842_003721</name>
</gene>
<dbReference type="Pfam" id="PF20720">
    <property type="entry name" value="nSTAND3"/>
    <property type="match status" value="1"/>
</dbReference>
<evidence type="ECO:0000259" key="1">
    <source>
        <dbReference type="Pfam" id="PF20720"/>
    </source>
</evidence>
<protein>
    <recommendedName>
        <fullName evidence="1">Novel STAND NTPase 3 domain-containing protein</fullName>
    </recommendedName>
</protein>
<reference evidence="2 3" key="1">
    <citation type="submission" date="2020-08" db="EMBL/GenBank/DDBJ databases">
        <title>The Agave Microbiome: Exploring the role of microbial communities in plant adaptations to desert environments.</title>
        <authorList>
            <person name="Partida-Martinez L.P."/>
        </authorList>
    </citation>
    <scope>NUCLEOTIDE SEQUENCE [LARGE SCALE GENOMIC DNA]</scope>
    <source>
        <strain evidence="2 3">AT3.2</strain>
    </source>
</reference>
<dbReference type="Proteomes" id="UP000540787">
    <property type="component" value="Unassembled WGS sequence"/>
</dbReference>
<organism evidence="2 3">
    <name type="scientific">Massilia aurea</name>
    <dbReference type="NCBI Taxonomy" id="373040"/>
    <lineage>
        <taxon>Bacteria</taxon>
        <taxon>Pseudomonadati</taxon>
        <taxon>Pseudomonadota</taxon>
        <taxon>Betaproteobacteria</taxon>
        <taxon>Burkholderiales</taxon>
        <taxon>Oxalobacteraceae</taxon>
        <taxon>Telluria group</taxon>
        <taxon>Massilia</taxon>
    </lineage>
</organism>
<feature type="domain" description="Novel STAND NTPase 3" evidence="1">
    <location>
        <begin position="252"/>
        <end position="399"/>
    </location>
</feature>
<dbReference type="AlphaFoldDB" id="A0A7X0CG16"/>
<sequence>MELSGTSGNSGGAAGYEYQATASLYEALLLMLGERRVSEVVIEPDNHEDMCAKIVVKPASPDKVSSVMTVLAEQDQTFLYQMKTLSHDVWTVAAFRRVLAGSTAWHEADEPTRRRQSALQLLLDDETLHYHFITNAQVKSELRCLVGSFSNAPALPAKLLPKELLDQHDSIIGRIHIKPDATERLLVADTLELLRTKGGVPHVNVTACRTELKNLFWDCILGRRTNTVSADEVAAVMARHGARRTALPAPYYVPPSNADEAAAILHDTGCVIVIGPPDIGKAALADHLAAGFDLIDHPCQHFTLRNLNDLEDKLNTIGPVLLIAKNGWSLESGSKSTPAADLAALLNRRGADKYLIITCDTGVYARLPNYLRTHLEPHVIELGLEHYDADRRWKIVANHAGLYGWQLASLQAAREMLLEMLTEPFSLAFFGILVRKRIGEMVHPAEKQEEEFLSLFSMSTSHYRQLGHTLMKPSEPNGEFLGQLARDALRDTTGERTLSLLASFPHEPTRHAAMLLGWFVVMERHPKISLNRHLPNMIDIAKRVHENTQVQLTPAEYIEHLQMMGVLTSTDGDWYTLDNNSSDAMRRLVLEKRAEVHPVLMEVAFEFTRPMHYENFGKQLEGISRLILASYTERPLHDYALVRVAQAIDAHLPAALNLPNRFHYVANVEAAMEWPWGASPTARLLYMLHPDRLAKTQEVPSWKWITAGWRSEIGEPHETALESFVRRIVIDFLPYTRHSYANVSNRLIQFLFPSQALREDCIRRALHALEDYGYTDFGDGRHDDVDLFRNWPTLLALLAAVNAKPFVSLFPPVPKWDL</sequence>
<accession>A0A7X0CG16</accession>
<name>A0A7X0CG16_9BURK</name>
<comment type="caution">
    <text evidence="2">The sequence shown here is derived from an EMBL/GenBank/DDBJ whole genome shotgun (WGS) entry which is preliminary data.</text>
</comment>
<evidence type="ECO:0000313" key="3">
    <source>
        <dbReference type="Proteomes" id="UP000540787"/>
    </source>
</evidence>
<keyword evidence="3" id="KW-1185">Reference proteome</keyword>
<evidence type="ECO:0000313" key="2">
    <source>
        <dbReference type="EMBL" id="MBB6135554.1"/>
    </source>
</evidence>